<protein>
    <submittedName>
        <fullName evidence="1">Uncharacterized protein</fullName>
    </submittedName>
</protein>
<dbReference type="AlphaFoldDB" id="A0AAD8EEZ2"/>
<organism evidence="1 2">
    <name type="scientific">Diploptera punctata</name>
    <name type="common">Pacific beetle cockroach</name>
    <dbReference type="NCBI Taxonomy" id="6984"/>
    <lineage>
        <taxon>Eukaryota</taxon>
        <taxon>Metazoa</taxon>
        <taxon>Ecdysozoa</taxon>
        <taxon>Arthropoda</taxon>
        <taxon>Hexapoda</taxon>
        <taxon>Insecta</taxon>
        <taxon>Pterygota</taxon>
        <taxon>Neoptera</taxon>
        <taxon>Polyneoptera</taxon>
        <taxon>Dictyoptera</taxon>
        <taxon>Blattodea</taxon>
        <taxon>Blaberoidea</taxon>
        <taxon>Blaberidae</taxon>
        <taxon>Diplopterinae</taxon>
        <taxon>Diploptera</taxon>
    </lineage>
</organism>
<comment type="caution">
    <text evidence="1">The sequence shown here is derived from an EMBL/GenBank/DDBJ whole genome shotgun (WGS) entry which is preliminary data.</text>
</comment>
<reference evidence="1" key="2">
    <citation type="submission" date="2023-05" db="EMBL/GenBank/DDBJ databases">
        <authorList>
            <person name="Fouks B."/>
        </authorList>
    </citation>
    <scope>NUCLEOTIDE SEQUENCE</scope>
    <source>
        <strain evidence="1">Stay&amp;Tobe</strain>
        <tissue evidence="1">Testes</tissue>
    </source>
</reference>
<reference evidence="1" key="1">
    <citation type="journal article" date="2023" name="IScience">
        <title>Live-bearing cockroach genome reveals convergent evolutionary mechanisms linked to viviparity in insects and beyond.</title>
        <authorList>
            <person name="Fouks B."/>
            <person name="Harrison M.C."/>
            <person name="Mikhailova A.A."/>
            <person name="Marchal E."/>
            <person name="English S."/>
            <person name="Carruthers M."/>
            <person name="Jennings E.C."/>
            <person name="Chiamaka E.L."/>
            <person name="Frigard R.A."/>
            <person name="Pippel M."/>
            <person name="Attardo G.M."/>
            <person name="Benoit J.B."/>
            <person name="Bornberg-Bauer E."/>
            <person name="Tobe S.S."/>
        </authorList>
    </citation>
    <scope>NUCLEOTIDE SEQUENCE</scope>
    <source>
        <strain evidence="1">Stay&amp;Tobe</strain>
    </source>
</reference>
<accession>A0AAD8EEZ2</accession>
<evidence type="ECO:0000313" key="1">
    <source>
        <dbReference type="EMBL" id="KAJ9587399.1"/>
    </source>
</evidence>
<gene>
    <name evidence="1" type="ORF">L9F63_019074</name>
</gene>
<feature type="non-terminal residue" evidence="1">
    <location>
        <position position="1"/>
    </location>
</feature>
<keyword evidence="2" id="KW-1185">Reference proteome</keyword>
<feature type="non-terminal residue" evidence="1">
    <location>
        <position position="70"/>
    </location>
</feature>
<name>A0AAD8EEZ2_DIPPU</name>
<dbReference type="Proteomes" id="UP001233999">
    <property type="component" value="Unassembled WGS sequence"/>
</dbReference>
<dbReference type="EMBL" id="JASPKZ010006441">
    <property type="protein sequence ID" value="KAJ9587399.1"/>
    <property type="molecule type" value="Genomic_DNA"/>
</dbReference>
<sequence>ALGIYNFYPSTSGSRPDSVPKETFICIAWDATPNSRYNLFTRFKASGSNRSRSRNLAKLNTSHADGSLFH</sequence>
<evidence type="ECO:0000313" key="2">
    <source>
        <dbReference type="Proteomes" id="UP001233999"/>
    </source>
</evidence>
<proteinExistence type="predicted"/>